<accession>A0A0A1TQW7</accession>
<evidence type="ECO:0000313" key="3">
    <source>
        <dbReference type="EMBL" id="CEJ93532.1"/>
    </source>
</evidence>
<name>A0A0A1TQW7_9HYPO</name>
<evidence type="ECO:0000256" key="2">
    <source>
        <dbReference type="SAM" id="Phobius"/>
    </source>
</evidence>
<feature type="transmembrane region" description="Helical" evidence="2">
    <location>
        <begin position="57"/>
        <end position="84"/>
    </location>
</feature>
<evidence type="ECO:0000313" key="4">
    <source>
        <dbReference type="Proteomes" id="UP000039046"/>
    </source>
</evidence>
<dbReference type="AlphaFoldDB" id="A0A0A1TQW7"/>
<feature type="transmembrane region" description="Helical" evidence="2">
    <location>
        <begin position="96"/>
        <end position="116"/>
    </location>
</feature>
<dbReference type="Proteomes" id="UP000039046">
    <property type="component" value="Unassembled WGS sequence"/>
</dbReference>
<keyword evidence="2" id="KW-1133">Transmembrane helix</keyword>
<dbReference type="HOGENOM" id="CLU_1422350_0_0_1"/>
<protein>
    <submittedName>
        <fullName evidence="3">Uncharacterized protein</fullName>
    </submittedName>
</protein>
<proteinExistence type="predicted"/>
<sequence length="191" mass="21192">MLGPEKRQTSTPTLKWIILVLRIGFLVTSCCLLAYSIDLLNPRTMYQNGQLVTDRTAWYNLTTGVIAGMFAIMVDLLLIIPLFVHVMRLLTLTTGILDLGAFGSCIASLILLRPPYSGDFDLFYSVFSVPGLPSKSTYIALSAIVLVERLASMALTFVWFRSNPTEKPKPRHDMERAAQTDSDKPTTATQS</sequence>
<feature type="transmembrane region" description="Helical" evidence="2">
    <location>
        <begin position="136"/>
        <end position="160"/>
    </location>
</feature>
<feature type="transmembrane region" description="Helical" evidence="2">
    <location>
        <begin position="16"/>
        <end position="37"/>
    </location>
</feature>
<gene>
    <name evidence="3" type="ORF">VHEMI09113</name>
</gene>
<reference evidence="3 4" key="1">
    <citation type="journal article" date="2015" name="Genome Announc.">
        <title>Draft Genome Sequence and Gene Annotation of the Entomopathogenic Fungus Verticillium hemipterigenum.</title>
        <authorList>
            <person name="Horn F."/>
            <person name="Habel A."/>
            <person name="Scharf D.H."/>
            <person name="Dworschak J."/>
            <person name="Brakhage A.A."/>
            <person name="Guthke R."/>
            <person name="Hertweck C."/>
            <person name="Linde J."/>
        </authorList>
    </citation>
    <scope>NUCLEOTIDE SEQUENCE [LARGE SCALE GENOMIC DNA]</scope>
</reference>
<feature type="region of interest" description="Disordered" evidence="1">
    <location>
        <begin position="165"/>
        <end position="191"/>
    </location>
</feature>
<dbReference type="EMBL" id="CDHN01000005">
    <property type="protein sequence ID" value="CEJ93532.1"/>
    <property type="molecule type" value="Genomic_DNA"/>
</dbReference>
<feature type="compositionally biased region" description="Basic and acidic residues" evidence="1">
    <location>
        <begin position="165"/>
        <end position="184"/>
    </location>
</feature>
<organism evidence="3 4">
    <name type="scientific">[Torrubiella] hemipterigena</name>
    <dbReference type="NCBI Taxonomy" id="1531966"/>
    <lineage>
        <taxon>Eukaryota</taxon>
        <taxon>Fungi</taxon>
        <taxon>Dikarya</taxon>
        <taxon>Ascomycota</taxon>
        <taxon>Pezizomycotina</taxon>
        <taxon>Sordariomycetes</taxon>
        <taxon>Hypocreomycetidae</taxon>
        <taxon>Hypocreales</taxon>
        <taxon>Clavicipitaceae</taxon>
        <taxon>Clavicipitaceae incertae sedis</taxon>
        <taxon>'Torrubiella' clade</taxon>
    </lineage>
</organism>
<keyword evidence="2" id="KW-0472">Membrane</keyword>
<keyword evidence="4" id="KW-1185">Reference proteome</keyword>
<keyword evidence="2" id="KW-0812">Transmembrane</keyword>
<evidence type="ECO:0000256" key="1">
    <source>
        <dbReference type="SAM" id="MobiDB-lite"/>
    </source>
</evidence>